<keyword evidence="2" id="KW-0472">Membrane</keyword>
<feature type="compositionally biased region" description="Acidic residues" evidence="1">
    <location>
        <begin position="83"/>
        <end position="93"/>
    </location>
</feature>
<comment type="caution">
    <text evidence="3">The sequence shown here is derived from an EMBL/GenBank/DDBJ whole genome shotgun (WGS) entry which is preliminary data.</text>
</comment>
<dbReference type="RefSeq" id="WP_068669012.1">
    <property type="nucleotide sequence ID" value="NZ_LWLG01000002.1"/>
</dbReference>
<sequence length="287" mass="31880">MAEEIKEKEGVPKEESISERNSSTEEVSSEGVPSDEKLPEGHVLEESSSEKTPPAEHSLEDTSLEEAQEESKGSSEAISDVSLEPEDISDESSDELIKALEEEVREKEAPEIPQGKKSKFVTFLMIIGLVLGVAGIGVGIYTLWKLVKTPPLTGVPTDNLSKEQPQKPPVETPKEPLGAQPIKPIVEYSVVLKHFLIPLQSEGGAPVFIKATVVLYFENQRQVLLAKKLENPLRGIIFDAFKNIPFYYWRSREGIFKVREALLETLKKKAPQGLYPKDIEVTGYILK</sequence>
<evidence type="ECO:0000256" key="1">
    <source>
        <dbReference type="SAM" id="MobiDB-lite"/>
    </source>
</evidence>
<dbReference type="EMBL" id="LWLG01000002">
    <property type="protein sequence ID" value="OAQ21302.1"/>
    <property type="molecule type" value="Genomic_DNA"/>
</dbReference>
<dbReference type="STRING" id="999894.TDIS_0522"/>
<feature type="compositionally biased region" description="Basic and acidic residues" evidence="1">
    <location>
        <begin position="34"/>
        <end position="60"/>
    </location>
</feature>
<evidence type="ECO:0000313" key="3">
    <source>
        <dbReference type="EMBL" id="OAQ21302.1"/>
    </source>
</evidence>
<proteinExistence type="predicted"/>
<gene>
    <name evidence="3" type="ORF">TDIS_0522</name>
</gene>
<keyword evidence="4" id="KW-1185">Reference proteome</keyword>
<accession>A0A179D773</accession>
<dbReference type="OrthoDB" id="9857409at2"/>
<protein>
    <submittedName>
        <fullName evidence="3">Uncharacterized protein</fullName>
    </submittedName>
</protein>
<feature type="region of interest" description="Disordered" evidence="1">
    <location>
        <begin position="1"/>
        <end position="93"/>
    </location>
</feature>
<evidence type="ECO:0000313" key="4">
    <source>
        <dbReference type="Proteomes" id="UP000078390"/>
    </source>
</evidence>
<reference evidence="3 4" key="1">
    <citation type="submission" date="2016-04" db="EMBL/GenBank/DDBJ databases">
        <title>Genome analysis of Thermosulfurimonas dismutans, the first thermophilic sulfur-disproportionating bacterium of the phylum Thermodesulfobacteria.</title>
        <authorList>
            <person name="Mardanov A.V."/>
            <person name="Beletsky A.V."/>
            <person name="Kadnikov V.V."/>
            <person name="Slobodkin A.I."/>
            <person name="Ravin N.V."/>
        </authorList>
    </citation>
    <scope>NUCLEOTIDE SEQUENCE [LARGE SCALE GENOMIC DNA]</scope>
    <source>
        <strain evidence="3 4">S95</strain>
    </source>
</reference>
<feature type="compositionally biased region" description="Basic and acidic residues" evidence="1">
    <location>
        <begin position="1"/>
        <end position="18"/>
    </location>
</feature>
<organism evidence="3 4">
    <name type="scientific">Thermosulfurimonas dismutans</name>
    <dbReference type="NCBI Taxonomy" id="999894"/>
    <lineage>
        <taxon>Bacteria</taxon>
        <taxon>Pseudomonadati</taxon>
        <taxon>Thermodesulfobacteriota</taxon>
        <taxon>Thermodesulfobacteria</taxon>
        <taxon>Thermodesulfobacteriales</taxon>
        <taxon>Thermodesulfobacteriaceae</taxon>
        <taxon>Thermosulfurimonas</taxon>
    </lineage>
</organism>
<dbReference type="Proteomes" id="UP000078390">
    <property type="component" value="Unassembled WGS sequence"/>
</dbReference>
<keyword evidence="2" id="KW-1133">Transmembrane helix</keyword>
<evidence type="ECO:0000256" key="2">
    <source>
        <dbReference type="SAM" id="Phobius"/>
    </source>
</evidence>
<feature type="region of interest" description="Disordered" evidence="1">
    <location>
        <begin position="156"/>
        <end position="176"/>
    </location>
</feature>
<dbReference type="AlphaFoldDB" id="A0A179D773"/>
<feature type="transmembrane region" description="Helical" evidence="2">
    <location>
        <begin position="120"/>
        <end position="144"/>
    </location>
</feature>
<name>A0A179D773_9BACT</name>
<keyword evidence="2" id="KW-0812">Transmembrane</keyword>